<sequence>MRTGPVPVALVPDPAWWGRKPRLDKIIYWALDGTSPLDAYLNKEIDDTSAVDPEKYQRPKNERGTDIRVGARWDQVTLGLNGGRGPRQEAAGRGGLAGQRRRRAAHQGRQAAAPGVRHARRRRRTLYNQADARIWKLGHSIPLYQRPQIIAVRKGLVNHGAPGLGDEDPKTIGRLK</sequence>
<comment type="caution">
    <text evidence="2">The sequence shown here is derived from an EMBL/GenBank/DDBJ whole genome shotgun (WGS) entry which is preliminary data.</text>
</comment>
<dbReference type="RefSeq" id="WP_331785035.1">
    <property type="nucleotide sequence ID" value="NZ_JAVFKM010000001.1"/>
</dbReference>
<dbReference type="SUPFAM" id="SSF53850">
    <property type="entry name" value="Periplasmic binding protein-like II"/>
    <property type="match status" value="1"/>
</dbReference>
<organism evidence="2 3">
    <name type="scientific">Streptomyces chrestomyceticus</name>
    <dbReference type="NCBI Taxonomy" id="68185"/>
    <lineage>
        <taxon>Bacteria</taxon>
        <taxon>Bacillati</taxon>
        <taxon>Actinomycetota</taxon>
        <taxon>Actinomycetes</taxon>
        <taxon>Kitasatosporales</taxon>
        <taxon>Streptomycetaceae</taxon>
        <taxon>Streptomyces</taxon>
    </lineage>
</organism>
<evidence type="ECO:0000313" key="3">
    <source>
        <dbReference type="Proteomes" id="UP001348265"/>
    </source>
</evidence>
<evidence type="ECO:0000313" key="2">
    <source>
        <dbReference type="EMBL" id="MEF3111901.1"/>
    </source>
</evidence>
<evidence type="ECO:0000256" key="1">
    <source>
        <dbReference type="SAM" id="MobiDB-lite"/>
    </source>
</evidence>
<proteinExistence type="predicted"/>
<accession>A0ABU7WK59</accession>
<feature type="compositionally biased region" description="Low complexity" evidence="1">
    <location>
        <begin position="107"/>
        <end position="116"/>
    </location>
</feature>
<dbReference type="Proteomes" id="UP001348265">
    <property type="component" value="Unassembled WGS sequence"/>
</dbReference>
<keyword evidence="3" id="KW-1185">Reference proteome</keyword>
<reference evidence="2 3" key="1">
    <citation type="submission" date="2023-08" db="EMBL/GenBank/DDBJ databases">
        <authorList>
            <person name="Sharma P."/>
            <person name="Verma V."/>
            <person name="Mohan M.K."/>
            <person name="Dubey A.K."/>
        </authorList>
    </citation>
    <scope>NUCLEOTIDE SEQUENCE [LARGE SCALE GENOMIC DNA]</scope>
    <source>
        <strain evidence="2 3">ADP4</strain>
    </source>
</reference>
<feature type="region of interest" description="Disordered" evidence="1">
    <location>
        <begin position="80"/>
        <end position="120"/>
    </location>
</feature>
<dbReference type="Gene3D" id="3.40.190.10">
    <property type="entry name" value="Periplasmic binding protein-like II"/>
    <property type="match status" value="1"/>
</dbReference>
<gene>
    <name evidence="2" type="ORF">RB636_01580</name>
</gene>
<protein>
    <submittedName>
        <fullName evidence="2">Uncharacterized protein</fullName>
    </submittedName>
</protein>
<name>A0ABU7WK59_9ACTN</name>
<dbReference type="EMBL" id="JAVFKM010000001">
    <property type="protein sequence ID" value="MEF3111901.1"/>
    <property type="molecule type" value="Genomic_DNA"/>
</dbReference>